<evidence type="ECO:0000256" key="7">
    <source>
        <dbReference type="RuleBase" id="RU003707"/>
    </source>
</evidence>
<proteinExistence type="inferred from homology"/>
<accession>A0A917N8K6</accession>
<dbReference type="SUPFAM" id="SSF52096">
    <property type="entry name" value="ClpP/crotonase"/>
    <property type="match status" value="1"/>
</dbReference>
<dbReference type="PROSITE" id="PS00166">
    <property type="entry name" value="ENOYL_COA_HYDRATASE"/>
    <property type="match status" value="1"/>
</dbReference>
<evidence type="ECO:0000256" key="2">
    <source>
        <dbReference type="ARBA" id="ARBA00022832"/>
    </source>
</evidence>
<dbReference type="AlphaFoldDB" id="A0A917N8K6"/>
<evidence type="ECO:0000256" key="5">
    <source>
        <dbReference type="ARBA" id="ARBA00037410"/>
    </source>
</evidence>
<dbReference type="GO" id="GO:0016836">
    <property type="term" value="F:hydro-lyase activity"/>
    <property type="evidence" value="ECO:0007669"/>
    <property type="project" value="TreeGrafter"/>
</dbReference>
<keyword evidence="9" id="KW-1185">Reference proteome</keyword>
<keyword evidence="3" id="KW-0809">Transit peptide</keyword>
<dbReference type="Gene3D" id="1.10.12.10">
    <property type="entry name" value="Lyase 2-enoyl-coa Hydratase, Chain A, domain 2"/>
    <property type="match status" value="1"/>
</dbReference>
<name>A0A917N8K6_9GAMM</name>
<gene>
    <name evidence="8" type="ORF">GCM10009332_12450</name>
</gene>
<dbReference type="InterPro" id="IPR014748">
    <property type="entry name" value="Enoyl-CoA_hydra_C"/>
</dbReference>
<comment type="similarity">
    <text evidence="1 7">Belongs to the enoyl-CoA hydratase/isomerase family.</text>
</comment>
<protein>
    <recommendedName>
        <fullName evidence="6">Enoyl-CoA hydratase domain-containing protein 3, mitochondrial</fullName>
    </recommendedName>
</protein>
<dbReference type="CDD" id="cd06558">
    <property type="entry name" value="crotonase-like"/>
    <property type="match status" value="1"/>
</dbReference>
<evidence type="ECO:0000256" key="4">
    <source>
        <dbReference type="ARBA" id="ARBA00023098"/>
    </source>
</evidence>
<organism evidence="8 9">
    <name type="scientific">Shewanella gelidii</name>
    <dbReference type="NCBI Taxonomy" id="1642821"/>
    <lineage>
        <taxon>Bacteria</taxon>
        <taxon>Pseudomonadati</taxon>
        <taxon>Pseudomonadota</taxon>
        <taxon>Gammaproteobacteria</taxon>
        <taxon>Alteromonadales</taxon>
        <taxon>Shewanellaceae</taxon>
        <taxon>Shewanella</taxon>
    </lineage>
</organism>
<dbReference type="InterPro" id="IPR052377">
    <property type="entry name" value="Mitochondrial_ECH-domain"/>
</dbReference>
<dbReference type="EMBL" id="BMPZ01000002">
    <property type="protein sequence ID" value="GGI76607.1"/>
    <property type="molecule type" value="Genomic_DNA"/>
</dbReference>
<dbReference type="PANTHER" id="PTHR43602">
    <property type="match status" value="1"/>
</dbReference>
<keyword evidence="2" id="KW-0276">Fatty acid metabolism</keyword>
<dbReference type="NCBIfam" id="NF006008">
    <property type="entry name" value="PRK08139.1"/>
    <property type="match status" value="1"/>
</dbReference>
<evidence type="ECO:0000256" key="6">
    <source>
        <dbReference type="ARBA" id="ARBA00040545"/>
    </source>
</evidence>
<dbReference type="PANTHER" id="PTHR43602:SF1">
    <property type="entry name" value="ENOYL-COA HYDRATASE DOMAIN-CONTAINING PROTEIN 3, MITOCHONDRIAL"/>
    <property type="match status" value="1"/>
</dbReference>
<evidence type="ECO:0000256" key="1">
    <source>
        <dbReference type="ARBA" id="ARBA00005254"/>
    </source>
</evidence>
<evidence type="ECO:0000313" key="9">
    <source>
        <dbReference type="Proteomes" id="UP000613743"/>
    </source>
</evidence>
<reference evidence="8" key="1">
    <citation type="journal article" date="2014" name="Int. J. Syst. Evol. Microbiol.">
        <title>Complete genome sequence of Corynebacterium casei LMG S-19264T (=DSM 44701T), isolated from a smear-ripened cheese.</title>
        <authorList>
            <consortium name="US DOE Joint Genome Institute (JGI-PGF)"/>
            <person name="Walter F."/>
            <person name="Albersmeier A."/>
            <person name="Kalinowski J."/>
            <person name="Ruckert C."/>
        </authorList>
    </citation>
    <scope>NUCLEOTIDE SEQUENCE</scope>
    <source>
        <strain evidence="8">JCM 30804</strain>
    </source>
</reference>
<comment type="function">
    <text evidence="5">May play a role in fatty acid biosynthesis and insulin sensitivity.</text>
</comment>
<dbReference type="Proteomes" id="UP000613743">
    <property type="component" value="Unassembled WGS sequence"/>
</dbReference>
<dbReference type="Pfam" id="PF00378">
    <property type="entry name" value="ECH_1"/>
    <property type="match status" value="1"/>
</dbReference>
<dbReference type="RefSeq" id="WP_188918917.1">
    <property type="nucleotide sequence ID" value="NZ_BMPZ01000002.1"/>
</dbReference>
<dbReference type="Gene3D" id="3.90.226.10">
    <property type="entry name" value="2-enoyl-CoA Hydratase, Chain A, domain 1"/>
    <property type="match status" value="1"/>
</dbReference>
<dbReference type="InterPro" id="IPR018376">
    <property type="entry name" value="Enoyl-CoA_hyd/isom_CS"/>
</dbReference>
<dbReference type="InterPro" id="IPR001753">
    <property type="entry name" value="Enoyl-CoA_hydra/iso"/>
</dbReference>
<evidence type="ECO:0000313" key="8">
    <source>
        <dbReference type="EMBL" id="GGI76607.1"/>
    </source>
</evidence>
<sequence>MLGNRGGNKEIKRNVSGFRQVNVEHLNGVDWLIMNHPQSRNALSCGMIADLSNALQQANDNPKVKVIVIAANGHVFSAGHDLKEASGRKNLKGSSQQETVNTMLDTCAKLMLSLNQSPKPIIACVQGAATAAGCQLVSMCDLAIASQDAGFCTPGVNIGIFCSTPLVGIGRNIASKHAMEMALTGDMFSAQDAFRFGLVNRVVPSVELKQQTQSLAQKIASKSALGIASGKPAFYLQRDLPTKDALTFASRCMMEAMLSAECEEGVDAFFEKRSANWAELS</sequence>
<comment type="caution">
    <text evidence="8">The sequence shown here is derived from an EMBL/GenBank/DDBJ whole genome shotgun (WGS) entry which is preliminary data.</text>
</comment>
<dbReference type="InterPro" id="IPR029045">
    <property type="entry name" value="ClpP/crotonase-like_dom_sf"/>
</dbReference>
<keyword evidence="4" id="KW-0443">Lipid metabolism</keyword>
<dbReference type="GO" id="GO:0006631">
    <property type="term" value="P:fatty acid metabolic process"/>
    <property type="evidence" value="ECO:0007669"/>
    <property type="project" value="UniProtKB-KW"/>
</dbReference>
<reference evidence="8" key="2">
    <citation type="submission" date="2020-09" db="EMBL/GenBank/DDBJ databases">
        <authorList>
            <person name="Sun Q."/>
            <person name="Ohkuma M."/>
        </authorList>
    </citation>
    <scope>NUCLEOTIDE SEQUENCE</scope>
    <source>
        <strain evidence="8">JCM 30804</strain>
    </source>
</reference>
<evidence type="ECO:0000256" key="3">
    <source>
        <dbReference type="ARBA" id="ARBA00022946"/>
    </source>
</evidence>